<evidence type="ECO:0000313" key="6">
    <source>
        <dbReference type="Proteomes" id="UP001165079"/>
    </source>
</evidence>
<keyword evidence="2" id="KW-0238">DNA-binding</keyword>
<dbReference type="GO" id="GO:0003700">
    <property type="term" value="F:DNA-binding transcription factor activity"/>
    <property type="evidence" value="ECO:0007669"/>
    <property type="project" value="InterPro"/>
</dbReference>
<keyword evidence="1" id="KW-0805">Transcription regulation</keyword>
<dbReference type="SMART" id="SM00345">
    <property type="entry name" value="HTH_GNTR"/>
    <property type="match status" value="1"/>
</dbReference>
<sequence>MEAFDLPALPPRQNLREKVGTELRAALITGRLRPGVIYSAPKLAQTFGVSPTPVREAMLDLAKEGLVEAVRNKGFRVVDIDERELDECTELRRLIEPPTVAGITRTARPADLEALRPVAEAIVAAALAGDLTGYIDADHRFHSGLLALAGNRRLVSVVADLRYRSRLYGVPALAAAHRLEPSAREHVELLDLMLAGDAEGAESLMNRHLDHVRTIWAERPAETAS</sequence>
<dbReference type="CDD" id="cd07377">
    <property type="entry name" value="WHTH_GntR"/>
    <property type="match status" value="1"/>
</dbReference>
<dbReference type="PANTHER" id="PTHR43537">
    <property type="entry name" value="TRANSCRIPTIONAL REGULATOR, GNTR FAMILY"/>
    <property type="match status" value="1"/>
</dbReference>
<dbReference type="GO" id="GO:0003677">
    <property type="term" value="F:DNA binding"/>
    <property type="evidence" value="ECO:0007669"/>
    <property type="project" value="UniProtKB-KW"/>
</dbReference>
<evidence type="ECO:0000259" key="4">
    <source>
        <dbReference type="PROSITE" id="PS50949"/>
    </source>
</evidence>
<reference evidence="5" key="1">
    <citation type="submission" date="2023-03" db="EMBL/GenBank/DDBJ databases">
        <title>Actinorhabdospora filicis NBRC 111898.</title>
        <authorList>
            <person name="Ichikawa N."/>
            <person name="Sato H."/>
            <person name="Tonouchi N."/>
        </authorList>
    </citation>
    <scope>NUCLEOTIDE SEQUENCE</scope>
    <source>
        <strain evidence="5">NBRC 111898</strain>
    </source>
</reference>
<name>A0A9W6SR48_9ACTN</name>
<dbReference type="Gene3D" id="1.20.120.530">
    <property type="entry name" value="GntR ligand-binding domain-like"/>
    <property type="match status" value="1"/>
</dbReference>
<dbReference type="Pfam" id="PF07729">
    <property type="entry name" value="FCD"/>
    <property type="match status" value="1"/>
</dbReference>
<dbReference type="PROSITE" id="PS50949">
    <property type="entry name" value="HTH_GNTR"/>
    <property type="match status" value="1"/>
</dbReference>
<evidence type="ECO:0000313" key="5">
    <source>
        <dbReference type="EMBL" id="GLZ79211.1"/>
    </source>
</evidence>
<evidence type="ECO:0000256" key="2">
    <source>
        <dbReference type="ARBA" id="ARBA00023125"/>
    </source>
</evidence>
<dbReference type="AlphaFoldDB" id="A0A9W6SR48"/>
<proteinExistence type="predicted"/>
<evidence type="ECO:0000256" key="1">
    <source>
        <dbReference type="ARBA" id="ARBA00023015"/>
    </source>
</evidence>
<dbReference type="SMART" id="SM00895">
    <property type="entry name" value="FCD"/>
    <property type="match status" value="1"/>
</dbReference>
<dbReference type="RefSeq" id="WP_285664331.1">
    <property type="nucleotide sequence ID" value="NZ_BSTX01000002.1"/>
</dbReference>
<feature type="domain" description="HTH gntR-type" evidence="4">
    <location>
        <begin position="13"/>
        <end position="80"/>
    </location>
</feature>
<organism evidence="5 6">
    <name type="scientific">Actinorhabdospora filicis</name>
    <dbReference type="NCBI Taxonomy" id="1785913"/>
    <lineage>
        <taxon>Bacteria</taxon>
        <taxon>Bacillati</taxon>
        <taxon>Actinomycetota</taxon>
        <taxon>Actinomycetes</taxon>
        <taxon>Micromonosporales</taxon>
        <taxon>Micromonosporaceae</taxon>
        <taxon>Actinorhabdospora</taxon>
    </lineage>
</organism>
<dbReference type="Gene3D" id="1.10.10.10">
    <property type="entry name" value="Winged helix-like DNA-binding domain superfamily/Winged helix DNA-binding domain"/>
    <property type="match status" value="1"/>
</dbReference>
<dbReference type="InterPro" id="IPR011711">
    <property type="entry name" value="GntR_C"/>
</dbReference>
<dbReference type="Proteomes" id="UP001165079">
    <property type="component" value="Unassembled WGS sequence"/>
</dbReference>
<keyword evidence="6" id="KW-1185">Reference proteome</keyword>
<dbReference type="InterPro" id="IPR036388">
    <property type="entry name" value="WH-like_DNA-bd_sf"/>
</dbReference>
<dbReference type="InterPro" id="IPR008920">
    <property type="entry name" value="TF_FadR/GntR_C"/>
</dbReference>
<comment type="caution">
    <text evidence="5">The sequence shown here is derived from an EMBL/GenBank/DDBJ whole genome shotgun (WGS) entry which is preliminary data.</text>
</comment>
<dbReference type="SUPFAM" id="SSF48008">
    <property type="entry name" value="GntR ligand-binding domain-like"/>
    <property type="match status" value="1"/>
</dbReference>
<keyword evidence="3" id="KW-0804">Transcription</keyword>
<dbReference type="Pfam" id="PF00392">
    <property type="entry name" value="GntR"/>
    <property type="match status" value="1"/>
</dbReference>
<dbReference type="SUPFAM" id="SSF46785">
    <property type="entry name" value="Winged helix' DNA-binding domain"/>
    <property type="match status" value="1"/>
</dbReference>
<dbReference type="PANTHER" id="PTHR43537:SF45">
    <property type="entry name" value="GNTR FAMILY REGULATORY PROTEIN"/>
    <property type="match status" value="1"/>
</dbReference>
<accession>A0A9W6SR48</accession>
<evidence type="ECO:0000256" key="3">
    <source>
        <dbReference type="ARBA" id="ARBA00023163"/>
    </source>
</evidence>
<dbReference type="InterPro" id="IPR000524">
    <property type="entry name" value="Tscrpt_reg_HTH_GntR"/>
</dbReference>
<dbReference type="EMBL" id="BSTX01000002">
    <property type="protein sequence ID" value="GLZ79211.1"/>
    <property type="molecule type" value="Genomic_DNA"/>
</dbReference>
<protein>
    <submittedName>
        <fullName evidence="5">GntR family transcriptional regulator</fullName>
    </submittedName>
</protein>
<dbReference type="InterPro" id="IPR036390">
    <property type="entry name" value="WH_DNA-bd_sf"/>
</dbReference>
<gene>
    <name evidence="5" type="ORF">Afil01_40180</name>
</gene>